<organism evidence="1 2">
    <name type="scientific">Cupriavidus gilardii</name>
    <dbReference type="NCBI Taxonomy" id="82541"/>
    <lineage>
        <taxon>Bacteria</taxon>
        <taxon>Pseudomonadati</taxon>
        <taxon>Pseudomonadota</taxon>
        <taxon>Betaproteobacteria</taxon>
        <taxon>Burkholderiales</taxon>
        <taxon>Burkholderiaceae</taxon>
        <taxon>Cupriavidus</taxon>
    </lineage>
</organism>
<comment type="caution">
    <text evidence="1">The sequence shown here is derived from an EMBL/GenBank/DDBJ whole genome shotgun (WGS) entry which is preliminary data.</text>
</comment>
<accession>A0A849BCI5</accession>
<name>A0A849BCI5_9BURK</name>
<proteinExistence type="predicted"/>
<dbReference type="Proteomes" id="UP000542973">
    <property type="component" value="Unassembled WGS sequence"/>
</dbReference>
<dbReference type="EMBL" id="JABEMD010000040">
    <property type="protein sequence ID" value="NNH13122.1"/>
    <property type="molecule type" value="Genomic_DNA"/>
</dbReference>
<protein>
    <recommendedName>
        <fullName evidence="3">Preprotein translocase subunit SecD</fullName>
    </recommendedName>
</protein>
<gene>
    <name evidence="1" type="ORF">HLB16_19870</name>
</gene>
<evidence type="ECO:0008006" key="3">
    <source>
        <dbReference type="Google" id="ProtNLM"/>
    </source>
</evidence>
<evidence type="ECO:0000313" key="2">
    <source>
        <dbReference type="Proteomes" id="UP000542973"/>
    </source>
</evidence>
<reference evidence="1 2" key="1">
    <citation type="submission" date="2020-05" db="EMBL/GenBank/DDBJ databases">
        <title>MicrobeNet Type strains.</title>
        <authorList>
            <person name="Nicholson A.C."/>
        </authorList>
    </citation>
    <scope>NUCLEOTIDE SEQUENCE [LARGE SCALE GENOMIC DNA]</scope>
    <source>
        <strain evidence="1 2">ATCC 700815</strain>
    </source>
</reference>
<sequence>MKPETMLPDHIDTVQANGITVRKGSVGAFLASWRVLSDPAQSDKSRAAAKEDLIALIPALNALGLFDVLEPRHPELRELIAQGRGGA</sequence>
<dbReference type="RefSeq" id="WP_053824265.1">
    <property type="nucleotide sequence ID" value="NZ_BAAAEB010000019.1"/>
</dbReference>
<dbReference type="AlphaFoldDB" id="A0A849BCI5"/>
<evidence type="ECO:0000313" key="1">
    <source>
        <dbReference type="EMBL" id="NNH13122.1"/>
    </source>
</evidence>